<dbReference type="Gene3D" id="3.40.630.30">
    <property type="match status" value="1"/>
</dbReference>
<keyword evidence="6" id="KW-1185">Reference proteome</keyword>
<dbReference type="InterPro" id="IPR006464">
    <property type="entry name" value="AcTrfase_RimI/Ard1"/>
</dbReference>
<accession>A0ABR7ITT1</accession>
<keyword evidence="1" id="KW-0808">Transferase</keyword>
<dbReference type="Proteomes" id="UP000649151">
    <property type="component" value="Unassembled WGS sequence"/>
</dbReference>
<keyword evidence="3" id="KW-0963">Cytoplasm</keyword>
<comment type="similarity">
    <text evidence="3">Belongs to the acetyltransferase family. RimI subfamily.</text>
</comment>
<name>A0ABR7ITT1_9CLOT</name>
<keyword evidence="2" id="KW-0012">Acyltransferase</keyword>
<comment type="subcellular location">
    <subcellularLocation>
        <location evidence="3">Cytoplasm</location>
    </subcellularLocation>
</comment>
<dbReference type="CDD" id="cd04301">
    <property type="entry name" value="NAT_SF"/>
    <property type="match status" value="1"/>
</dbReference>
<dbReference type="NCBIfam" id="TIGR01575">
    <property type="entry name" value="rimI"/>
    <property type="match status" value="1"/>
</dbReference>
<evidence type="ECO:0000256" key="1">
    <source>
        <dbReference type="ARBA" id="ARBA00022679"/>
    </source>
</evidence>
<dbReference type="InterPro" id="IPR016181">
    <property type="entry name" value="Acyl_CoA_acyltransferase"/>
</dbReference>
<comment type="caution">
    <text evidence="5">The sequence shown here is derived from an EMBL/GenBank/DDBJ whole genome shotgun (WGS) entry which is preliminary data.</text>
</comment>
<gene>
    <name evidence="5" type="primary">rimI</name>
    <name evidence="5" type="ORF">H8Z77_10775</name>
</gene>
<dbReference type="EC" id="2.3.1.266" evidence="3"/>
<protein>
    <recommendedName>
        <fullName evidence="3">[Ribosomal protein bS18]-alanine N-acetyltransferase</fullName>
        <ecNumber evidence="3">2.3.1.266</ecNumber>
    </recommendedName>
</protein>
<dbReference type="PANTHER" id="PTHR42919">
    <property type="entry name" value="N-ALPHA-ACETYLTRANSFERASE"/>
    <property type="match status" value="1"/>
</dbReference>
<evidence type="ECO:0000256" key="3">
    <source>
        <dbReference type="RuleBase" id="RU363094"/>
    </source>
</evidence>
<keyword evidence="5" id="KW-0689">Ribosomal protein</keyword>
<dbReference type="PROSITE" id="PS51186">
    <property type="entry name" value="GNAT"/>
    <property type="match status" value="1"/>
</dbReference>
<dbReference type="PANTHER" id="PTHR42919:SF8">
    <property type="entry name" value="N-ALPHA-ACETYLTRANSFERASE 50"/>
    <property type="match status" value="1"/>
</dbReference>
<reference evidence="5 6" key="1">
    <citation type="submission" date="2020-08" db="EMBL/GenBank/DDBJ databases">
        <title>Genome public.</title>
        <authorList>
            <person name="Liu C."/>
            <person name="Sun Q."/>
        </authorList>
    </citation>
    <scope>NUCLEOTIDE SEQUENCE [LARGE SCALE GENOMIC DNA]</scope>
    <source>
        <strain evidence="5 6">NSJ-27</strain>
    </source>
</reference>
<comment type="catalytic activity">
    <reaction evidence="3">
        <text>N-terminal L-alanyl-[ribosomal protein bS18] + acetyl-CoA = N-terminal N(alpha)-acetyl-L-alanyl-[ribosomal protein bS18] + CoA + H(+)</text>
        <dbReference type="Rhea" id="RHEA:43756"/>
        <dbReference type="Rhea" id="RHEA-COMP:10676"/>
        <dbReference type="Rhea" id="RHEA-COMP:10677"/>
        <dbReference type="ChEBI" id="CHEBI:15378"/>
        <dbReference type="ChEBI" id="CHEBI:57287"/>
        <dbReference type="ChEBI" id="CHEBI:57288"/>
        <dbReference type="ChEBI" id="CHEBI:64718"/>
        <dbReference type="ChEBI" id="CHEBI:83683"/>
        <dbReference type="EC" id="2.3.1.266"/>
    </reaction>
</comment>
<dbReference type="SUPFAM" id="SSF55729">
    <property type="entry name" value="Acyl-CoA N-acyltransferases (Nat)"/>
    <property type="match status" value="1"/>
</dbReference>
<dbReference type="InterPro" id="IPR000182">
    <property type="entry name" value="GNAT_dom"/>
</dbReference>
<dbReference type="InterPro" id="IPR051556">
    <property type="entry name" value="N-term/lysine_N-AcTrnsfr"/>
</dbReference>
<evidence type="ECO:0000313" key="6">
    <source>
        <dbReference type="Proteomes" id="UP000649151"/>
    </source>
</evidence>
<comment type="function">
    <text evidence="3">Acetylates the N-terminal alanine of ribosomal protein bS18.</text>
</comment>
<proteinExistence type="inferred from homology"/>
<dbReference type="RefSeq" id="WP_069986984.1">
    <property type="nucleotide sequence ID" value="NZ_JACOQK010000001.1"/>
</dbReference>
<evidence type="ECO:0000256" key="2">
    <source>
        <dbReference type="ARBA" id="ARBA00023315"/>
    </source>
</evidence>
<feature type="domain" description="N-acetyltransferase" evidence="4">
    <location>
        <begin position="1"/>
        <end position="145"/>
    </location>
</feature>
<dbReference type="EMBL" id="JACOQK010000001">
    <property type="protein sequence ID" value="MBC5788488.1"/>
    <property type="molecule type" value="Genomic_DNA"/>
</dbReference>
<dbReference type="Pfam" id="PF00583">
    <property type="entry name" value="Acetyltransf_1"/>
    <property type="match status" value="1"/>
</dbReference>
<evidence type="ECO:0000313" key="5">
    <source>
        <dbReference type="EMBL" id="MBC5788488.1"/>
    </source>
</evidence>
<dbReference type="GO" id="GO:0005840">
    <property type="term" value="C:ribosome"/>
    <property type="evidence" value="ECO:0007669"/>
    <property type="project" value="UniProtKB-KW"/>
</dbReference>
<sequence length="153" mass="17586">MIVPMEQRHVQQVHQIEVECFSDPWSLKAFEEELKNPQAITLVAESSDKAVMGFVNVRYLFGECFINNVAVSAPYRNQGIASQLLQGLEQEIISQEGELITLEVRKSNLPAIRCYQKHGYQLVGERKNFYENPQENALLMTKFLTAPKERRTI</sequence>
<keyword evidence="5" id="KW-0687">Ribonucleoprotein</keyword>
<organism evidence="5 6">
    <name type="scientific">Clostridium facile</name>
    <dbReference type="NCBI Taxonomy" id="2763035"/>
    <lineage>
        <taxon>Bacteria</taxon>
        <taxon>Bacillati</taxon>
        <taxon>Bacillota</taxon>
        <taxon>Clostridia</taxon>
        <taxon>Eubacteriales</taxon>
        <taxon>Clostridiaceae</taxon>
        <taxon>Clostridium</taxon>
    </lineage>
</organism>
<evidence type="ECO:0000259" key="4">
    <source>
        <dbReference type="PROSITE" id="PS51186"/>
    </source>
</evidence>